<evidence type="ECO:0000313" key="8">
    <source>
        <dbReference type="EMBL" id="CAL1533689.1"/>
    </source>
</evidence>
<dbReference type="PANTHER" id="PTHR12810:SF0">
    <property type="entry name" value="SMALL RIBOSOMAL SUBUNIT PROTEIN MS29"/>
    <property type="match status" value="1"/>
</dbReference>
<accession>A0AAV2HI30</accession>
<dbReference type="GO" id="GO:0006915">
    <property type="term" value="P:apoptotic process"/>
    <property type="evidence" value="ECO:0007669"/>
    <property type="project" value="InterPro"/>
</dbReference>
<keyword evidence="9" id="KW-1185">Reference proteome</keyword>
<comment type="caution">
    <text evidence="8">The sequence shown here is derived from an EMBL/GenBank/DDBJ whole genome shotgun (WGS) entry which is preliminary data.</text>
</comment>
<sequence>MEASLLRLICSKISSRTRFFNLTLCNETVQQISRCSSTFNQTQSEKFRTAFRTEINDPRHHTLDHVGLYYQIPQEEVNGVLKTTIKESDMRLMKTFNEYCLMVRKPALELNGYIKNFNLNHPVPRFLLYGLKGAGKTCIMQYTMQHFHRENWIILHVPWAGRWVRGWYKEVSESSYKPGRYDTPTDGAEWLELFKTQNQGKLKNLKTTSEYIWTKREKAEIGTPLEEIINFGQTRIKFSSDCAGVILKELRKQAPLLGLKVLVAVGAVNAFYVQWDMLNALKNSEKKRLQPGEISLIHNFKKMLSPTWTHGVAVCTADVFANSELTRENYTPLYVLKQEGFEALDPFVPILVPEYTDKEALSNINYFIDHNWIQNDHGKTDEGKKEIIFVSNHNPLSLHKICSSL</sequence>
<evidence type="ECO:0000256" key="2">
    <source>
        <dbReference type="ARBA" id="ARBA00009863"/>
    </source>
</evidence>
<dbReference type="AlphaFoldDB" id="A0AAV2HI30"/>
<evidence type="ECO:0000256" key="1">
    <source>
        <dbReference type="ARBA" id="ARBA00004173"/>
    </source>
</evidence>
<dbReference type="EMBL" id="CAXITT010000149">
    <property type="protein sequence ID" value="CAL1533689.1"/>
    <property type="molecule type" value="Genomic_DNA"/>
</dbReference>
<evidence type="ECO:0000256" key="7">
    <source>
        <dbReference type="ARBA" id="ARBA00035140"/>
    </source>
</evidence>
<keyword evidence="5" id="KW-0496">Mitochondrion</keyword>
<evidence type="ECO:0000256" key="5">
    <source>
        <dbReference type="ARBA" id="ARBA00023128"/>
    </source>
</evidence>
<dbReference type="PRINTS" id="PR01716">
    <property type="entry name" value="DEATHASSOCP3"/>
</dbReference>
<dbReference type="InterPro" id="IPR008092">
    <property type="entry name" value="Ribosomal_mS29_met"/>
</dbReference>
<keyword evidence="3" id="KW-0809">Transit peptide</keyword>
<organism evidence="8 9">
    <name type="scientific">Lymnaea stagnalis</name>
    <name type="common">Great pond snail</name>
    <name type="synonym">Helix stagnalis</name>
    <dbReference type="NCBI Taxonomy" id="6523"/>
    <lineage>
        <taxon>Eukaryota</taxon>
        <taxon>Metazoa</taxon>
        <taxon>Spiralia</taxon>
        <taxon>Lophotrochozoa</taxon>
        <taxon>Mollusca</taxon>
        <taxon>Gastropoda</taxon>
        <taxon>Heterobranchia</taxon>
        <taxon>Euthyneura</taxon>
        <taxon>Panpulmonata</taxon>
        <taxon>Hygrophila</taxon>
        <taxon>Lymnaeoidea</taxon>
        <taxon>Lymnaeidae</taxon>
        <taxon>Lymnaea</taxon>
    </lineage>
</organism>
<name>A0AAV2HI30_LYMST</name>
<comment type="subcellular location">
    <subcellularLocation>
        <location evidence="1">Mitochondrion</location>
    </subcellularLocation>
</comment>
<dbReference type="InterPro" id="IPR019368">
    <property type="entry name" value="Ribosomal_mS29"/>
</dbReference>
<dbReference type="GO" id="GO:0003735">
    <property type="term" value="F:structural constituent of ribosome"/>
    <property type="evidence" value="ECO:0007669"/>
    <property type="project" value="TreeGrafter"/>
</dbReference>
<keyword evidence="6" id="KW-0687">Ribonucleoprotein</keyword>
<evidence type="ECO:0000256" key="4">
    <source>
        <dbReference type="ARBA" id="ARBA00022980"/>
    </source>
</evidence>
<gene>
    <name evidence="8" type="ORF">GSLYS_00007649001</name>
</gene>
<reference evidence="8 9" key="1">
    <citation type="submission" date="2024-04" db="EMBL/GenBank/DDBJ databases">
        <authorList>
            <consortium name="Genoscope - CEA"/>
            <person name="William W."/>
        </authorList>
    </citation>
    <scope>NUCLEOTIDE SEQUENCE [LARGE SCALE GENOMIC DNA]</scope>
</reference>
<proteinExistence type="inferred from homology"/>
<dbReference type="Proteomes" id="UP001497497">
    <property type="component" value="Unassembled WGS sequence"/>
</dbReference>
<keyword evidence="4" id="KW-0689">Ribosomal protein</keyword>
<evidence type="ECO:0000313" key="9">
    <source>
        <dbReference type="Proteomes" id="UP001497497"/>
    </source>
</evidence>
<protein>
    <recommendedName>
        <fullName evidence="7">Small ribosomal subunit protein mS29</fullName>
    </recommendedName>
</protein>
<evidence type="ECO:0000256" key="6">
    <source>
        <dbReference type="ARBA" id="ARBA00023274"/>
    </source>
</evidence>
<evidence type="ECO:0000256" key="3">
    <source>
        <dbReference type="ARBA" id="ARBA00022946"/>
    </source>
</evidence>
<dbReference type="Pfam" id="PF10236">
    <property type="entry name" value="DAP3"/>
    <property type="match status" value="1"/>
</dbReference>
<dbReference type="GO" id="GO:0005763">
    <property type="term" value="C:mitochondrial small ribosomal subunit"/>
    <property type="evidence" value="ECO:0007669"/>
    <property type="project" value="TreeGrafter"/>
</dbReference>
<dbReference type="PANTHER" id="PTHR12810">
    <property type="entry name" value="MITOCHONDRIAL 28S RIBOSOMAL PROTEIN S29"/>
    <property type="match status" value="1"/>
</dbReference>
<comment type="similarity">
    <text evidence="2">Belongs to the mitochondrion-specific ribosomal protein mS29 family.</text>
</comment>